<reference evidence="2 3" key="1">
    <citation type="submission" date="2019-02" db="EMBL/GenBank/DDBJ databases">
        <title>Deep-cultivation of Planctomycetes and their phenomic and genomic characterization uncovers novel biology.</title>
        <authorList>
            <person name="Wiegand S."/>
            <person name="Jogler M."/>
            <person name="Boedeker C."/>
            <person name="Pinto D."/>
            <person name="Vollmers J."/>
            <person name="Rivas-Marin E."/>
            <person name="Kohn T."/>
            <person name="Peeters S.H."/>
            <person name="Heuer A."/>
            <person name="Rast P."/>
            <person name="Oberbeckmann S."/>
            <person name="Bunk B."/>
            <person name="Jeske O."/>
            <person name="Meyerdierks A."/>
            <person name="Storesund J.E."/>
            <person name="Kallscheuer N."/>
            <person name="Luecker S."/>
            <person name="Lage O.M."/>
            <person name="Pohl T."/>
            <person name="Merkel B.J."/>
            <person name="Hornburger P."/>
            <person name="Mueller R.-W."/>
            <person name="Bruemmer F."/>
            <person name="Labrenz M."/>
            <person name="Spormann A.M."/>
            <person name="Op den Camp H."/>
            <person name="Overmann J."/>
            <person name="Amann R."/>
            <person name="Jetten M.S.M."/>
            <person name="Mascher T."/>
            <person name="Medema M.H."/>
            <person name="Devos D.P."/>
            <person name="Kaster A.-K."/>
            <person name="Ovreas L."/>
            <person name="Rohde M."/>
            <person name="Galperin M.Y."/>
            <person name="Jogler C."/>
        </authorList>
    </citation>
    <scope>NUCLEOTIDE SEQUENCE [LARGE SCALE GENOMIC DNA]</scope>
    <source>
        <strain evidence="2 3">Pan181</strain>
    </source>
</reference>
<proteinExistence type="predicted"/>
<dbReference type="EMBL" id="CP036278">
    <property type="protein sequence ID" value="QDU54180.1"/>
    <property type="molecule type" value="Genomic_DNA"/>
</dbReference>
<dbReference type="KEGG" id="amuc:Pan181_03600"/>
<accession>A0A518AHI2</accession>
<feature type="chain" id="PRO_5022057362" evidence="1">
    <location>
        <begin position="19"/>
        <end position="199"/>
    </location>
</feature>
<feature type="signal peptide" evidence="1">
    <location>
        <begin position="1"/>
        <end position="18"/>
    </location>
</feature>
<gene>
    <name evidence="2" type="ORF">Pan181_03600</name>
</gene>
<evidence type="ECO:0000313" key="2">
    <source>
        <dbReference type="EMBL" id="QDU54180.1"/>
    </source>
</evidence>
<dbReference type="RefSeq" id="WP_145245196.1">
    <property type="nucleotide sequence ID" value="NZ_CP036278.1"/>
</dbReference>
<name>A0A518AHI2_9BACT</name>
<evidence type="ECO:0000256" key="1">
    <source>
        <dbReference type="SAM" id="SignalP"/>
    </source>
</evidence>
<keyword evidence="1" id="KW-0732">Signal</keyword>
<dbReference type="AlphaFoldDB" id="A0A518AHI2"/>
<protein>
    <submittedName>
        <fullName evidence="2">Uncharacterized protein</fullName>
    </submittedName>
</protein>
<organism evidence="2 3">
    <name type="scientific">Aeoliella mucimassa</name>
    <dbReference type="NCBI Taxonomy" id="2527972"/>
    <lineage>
        <taxon>Bacteria</taxon>
        <taxon>Pseudomonadati</taxon>
        <taxon>Planctomycetota</taxon>
        <taxon>Planctomycetia</taxon>
        <taxon>Pirellulales</taxon>
        <taxon>Lacipirellulaceae</taxon>
        <taxon>Aeoliella</taxon>
    </lineage>
</organism>
<evidence type="ECO:0000313" key="3">
    <source>
        <dbReference type="Proteomes" id="UP000315750"/>
    </source>
</evidence>
<dbReference type="OrthoDB" id="9866820at2"/>
<sequence precursor="true">MKVAKFGLLLPALLPLLAGVQSCTLGVPGGTYQVDTFAFVPTKPAKPATEPQPSVWIDTNLKLSSLSGGTLTSSLPCSVKVDYTDNSETIEAAVFTSVKVTYDDAVVEPAVKTLKLPLRIKAREYEAVNSVSGGKIVHGTVWHISGEIPKLITRDQPLRIEIKGYFAKKDGEQIPIAIDQHFDIRREKGEKPAVEVLQD</sequence>
<dbReference type="PROSITE" id="PS51257">
    <property type="entry name" value="PROKAR_LIPOPROTEIN"/>
    <property type="match status" value="1"/>
</dbReference>
<keyword evidence="3" id="KW-1185">Reference proteome</keyword>
<dbReference type="Proteomes" id="UP000315750">
    <property type="component" value="Chromosome"/>
</dbReference>